<dbReference type="PANTHER" id="PTHR30606">
    <property type="entry name" value="LIPID A BIOSYNTHESIS LAUROYL ACYLTRANSFERASE"/>
    <property type="match status" value="1"/>
</dbReference>
<keyword evidence="1 9" id="KW-1003">Cell membrane</keyword>
<keyword evidence="5 9" id="KW-0448">Lipopolysaccharide biosynthesis</keyword>
<dbReference type="Pfam" id="PF03279">
    <property type="entry name" value="Lip_A_acyltrans"/>
    <property type="match status" value="1"/>
</dbReference>
<comment type="pathway">
    <text evidence="9">Glycolipid biosynthesis; KDO(2)-lipid A biosynthesis; KDO(2)-lipid A from CMP-3-deoxy-D-manno-octulosonate and lipid IV(A): step 3/4.</text>
</comment>
<dbReference type="EC" id="2.3.1.241" evidence="9"/>
<dbReference type="RefSeq" id="WP_310055779.1">
    <property type="nucleotide sequence ID" value="NZ_JAVDVW010000002.1"/>
</dbReference>
<proteinExistence type="inferred from homology"/>
<evidence type="ECO:0000256" key="6">
    <source>
        <dbReference type="ARBA" id="ARBA00022989"/>
    </source>
</evidence>
<keyword evidence="4 9" id="KW-0812">Transmembrane</keyword>
<keyword evidence="7 9" id="KW-0472">Membrane</keyword>
<accession>A0ABU1VT74</accession>
<evidence type="ECO:0000256" key="2">
    <source>
        <dbReference type="ARBA" id="ARBA00022519"/>
    </source>
</evidence>
<evidence type="ECO:0000256" key="1">
    <source>
        <dbReference type="ARBA" id="ARBA00022475"/>
    </source>
</evidence>
<dbReference type="HAMAP" id="MF_01942">
    <property type="entry name" value="Lipid_A_LpxL_LpxP"/>
    <property type="match status" value="1"/>
</dbReference>
<evidence type="ECO:0000256" key="8">
    <source>
        <dbReference type="ARBA" id="ARBA00023315"/>
    </source>
</evidence>
<keyword evidence="6 9" id="KW-1133">Transmembrane helix</keyword>
<dbReference type="EMBL" id="JAVDVW010000002">
    <property type="protein sequence ID" value="MDR7100696.1"/>
    <property type="molecule type" value="Genomic_DNA"/>
</dbReference>
<dbReference type="PIRSF" id="PIRSF026649">
    <property type="entry name" value="MsbB"/>
    <property type="match status" value="1"/>
</dbReference>
<feature type="region of interest" description="Disordered" evidence="10">
    <location>
        <begin position="1"/>
        <end position="21"/>
    </location>
</feature>
<dbReference type="InterPro" id="IPR004960">
    <property type="entry name" value="LipA_acyltrans"/>
</dbReference>
<dbReference type="GO" id="GO:0008913">
    <property type="term" value="F:Kdo2-lipid IVA acyltransferase activity"/>
    <property type="evidence" value="ECO:0007669"/>
    <property type="project" value="UniProtKB-EC"/>
</dbReference>
<dbReference type="CDD" id="cd07984">
    <property type="entry name" value="LPLAT_LABLAT-like"/>
    <property type="match status" value="1"/>
</dbReference>
<comment type="caution">
    <text evidence="11">The sequence shown here is derived from an EMBL/GenBank/DDBJ whole genome shotgun (WGS) entry which is preliminary data.</text>
</comment>
<evidence type="ECO:0000256" key="5">
    <source>
        <dbReference type="ARBA" id="ARBA00022985"/>
    </source>
</evidence>
<comment type="subcellular location">
    <subcellularLocation>
        <location evidence="9">Cell inner membrane</location>
        <topology evidence="9">Single-pass membrane protein</topology>
    </subcellularLocation>
</comment>
<sequence>MSEAHPPTPVASPTDPGTPPRGPRHWPMWLAYGAMWSAARLPWPLQRALGRVAGWLARMLIPTRRRAARINIALCFPELDEGARERLLRAHFRDVGIGLFEFARAWWGSAEPMRRTVTIEGLEHVRALQAQMRGVLFVSGHFMTLELCGRLMCDHIPLAGMYRRLRSPVLEWAVKRGRLRYACAMYSNDEIRPAMRHLKQGGFLWYAPDQDMRGKDTVFAPFFGVPAATITATHQFARLSGCAVIPFFHRREGADYVLRVGAPLADFPSSDATADSARVNASIEAMVREAPSQYLWIHRRFKRRPAGMVSPYKTQRVTT</sequence>
<dbReference type="Proteomes" id="UP001267878">
    <property type="component" value="Unassembled WGS sequence"/>
</dbReference>
<name>A0ABU1VT74_9GAMM</name>
<comment type="function">
    <text evidence="9">Catalyzes the transfer of an acyl chain from an acyl-[acyl-carrier-protein] (ACP) to a Kdo(2)-lipid IV(A) to form a Kdo(2)-(acyl)-lipid IV(A).</text>
</comment>
<protein>
    <recommendedName>
        <fullName evidence="9">Lipid A biosynthesis acyltransferase</fullName>
        <ecNumber evidence="9">2.3.1.241</ecNumber>
    </recommendedName>
    <alternativeName>
        <fullName evidence="9">Kdo(2)-lipid IV(A) acyltransferase</fullName>
    </alternativeName>
</protein>
<keyword evidence="8 9" id="KW-0012">Acyltransferase</keyword>
<comment type="catalytic activity">
    <reaction evidence="9">
        <text>an alpha-Kdo-(2-&gt;4)-alpha-Kdo-(2-&gt;6)-lipid IVA + a fatty acyl-[ACP] = an alpha-Kdo-(2-&gt;4)-alpha-Kdo-(2-&gt;6)-(acyl)-lipid IVA + holo-[ACP]</text>
        <dbReference type="Rhea" id="RHEA:69396"/>
        <dbReference type="Rhea" id="RHEA-COMP:9685"/>
        <dbReference type="Rhea" id="RHEA-COMP:14125"/>
        <dbReference type="ChEBI" id="CHEBI:64479"/>
        <dbReference type="ChEBI" id="CHEBI:138651"/>
        <dbReference type="ChEBI" id="CHEBI:176429"/>
        <dbReference type="ChEBI" id="CHEBI:176430"/>
        <dbReference type="EC" id="2.3.1.241"/>
    </reaction>
</comment>
<dbReference type="InterPro" id="IPR011920">
    <property type="entry name" value="Lipid_A_LpxL_LpxP"/>
</dbReference>
<keyword evidence="2 9" id="KW-0997">Cell inner membrane</keyword>
<evidence type="ECO:0000256" key="4">
    <source>
        <dbReference type="ARBA" id="ARBA00022692"/>
    </source>
</evidence>
<gene>
    <name evidence="9" type="primary">lpxL</name>
    <name evidence="11" type="ORF">J2X04_003077</name>
</gene>
<evidence type="ECO:0000256" key="10">
    <source>
        <dbReference type="SAM" id="MobiDB-lite"/>
    </source>
</evidence>
<keyword evidence="12" id="KW-1185">Reference proteome</keyword>
<comment type="similarity">
    <text evidence="9">Belongs to the LpxL/LpxM/LpxP family.</text>
</comment>
<evidence type="ECO:0000256" key="7">
    <source>
        <dbReference type="ARBA" id="ARBA00023136"/>
    </source>
</evidence>
<reference evidence="11 12" key="1">
    <citation type="submission" date="2023-07" db="EMBL/GenBank/DDBJ databases">
        <title>Sorghum-associated microbial communities from plants grown in Nebraska, USA.</title>
        <authorList>
            <person name="Schachtman D."/>
        </authorList>
    </citation>
    <scope>NUCLEOTIDE SEQUENCE [LARGE SCALE GENOMIC DNA]</scope>
    <source>
        <strain evidence="11 12">BE187</strain>
    </source>
</reference>
<keyword evidence="3 9" id="KW-0808">Transferase</keyword>
<dbReference type="NCBIfam" id="TIGR02207">
    <property type="entry name" value="lipid_A_htrB"/>
    <property type="match status" value="1"/>
</dbReference>
<evidence type="ECO:0000256" key="9">
    <source>
        <dbReference type="HAMAP-Rule" id="MF_01942"/>
    </source>
</evidence>
<dbReference type="PANTHER" id="PTHR30606:SF9">
    <property type="entry name" value="LIPID A BIOSYNTHESIS LAUROYLTRANSFERASE"/>
    <property type="match status" value="1"/>
</dbReference>
<evidence type="ECO:0000313" key="11">
    <source>
        <dbReference type="EMBL" id="MDR7100696.1"/>
    </source>
</evidence>
<evidence type="ECO:0000313" key="12">
    <source>
        <dbReference type="Proteomes" id="UP001267878"/>
    </source>
</evidence>
<organism evidence="11 12">
    <name type="scientific">Agrilutibacter niabensis</name>
    <dbReference type="NCBI Taxonomy" id="380628"/>
    <lineage>
        <taxon>Bacteria</taxon>
        <taxon>Pseudomonadati</taxon>
        <taxon>Pseudomonadota</taxon>
        <taxon>Gammaproteobacteria</taxon>
        <taxon>Lysobacterales</taxon>
        <taxon>Lysobacteraceae</taxon>
        <taxon>Agrilutibacter</taxon>
    </lineage>
</organism>
<feature type="short sequence motif" description="HXXXXD motif" evidence="9">
    <location>
        <begin position="141"/>
        <end position="146"/>
    </location>
</feature>
<evidence type="ECO:0000256" key="3">
    <source>
        <dbReference type="ARBA" id="ARBA00022679"/>
    </source>
</evidence>
<comment type="pathway">
    <text evidence="9">Bacterial outer membrane biogenesis; lipopolysaccharide biosynthesis.</text>
</comment>